<evidence type="ECO:0000313" key="3">
    <source>
        <dbReference type="Proteomes" id="UP000054495"/>
    </source>
</evidence>
<evidence type="ECO:0000313" key="2">
    <source>
        <dbReference type="EMBL" id="EPB80201.1"/>
    </source>
</evidence>
<sequence>MVCSVSAFPVATIAAISATNGSNSLEEGMCFSGTNATKLLAETTANRTTSTTFISKDKLCTTTTTTFTSEVRRNASSSVTSEDEENTSSKYVVVLITEEVTNTTCVAKPSRYSTPIPSTTSSYLSSTPLHSTTSVTRDPKTAGLSSPSAETSPPSSKGPTSTPTVTTSSTEAATSSSPFTTSTTRDPTTTSRSFPSSEGSTSTRTITTSSEERSSSTPFTTSTTRGTTTTSSSYPPSGGSTSTRTITTSSEERSSSPPFTTSATRGTTTTSSSYPPSEGSTSTPPVTTSSEEPSSSTPFTTSTTRGPTTTSSSYPPSEGSTSTPPVTTSSTKPANTTVSFTTPSAEPAGSSASYTTPATEISKLTTSSSSKTSTAGATTATALLPTTSTQVPTTTSADLLKDNVHCLFVADLYSYGRNETLYEQRLDKDRNRWQSVGPNSSPRQIVPVTAVYLCGSRRALTPRHWWLSSPARKKSLGKSKGPREKNFIRDVSSLFFQRTDVSTAGIAAYGYVPEIPVNLNTALNKMAVSHREFARNLEMDTELRNDRAHSITLDALCEIKKFVDLKGRANCLVFLSADQMIHSLRKITSKCANLILGHEWERVVAVGFNETDLSNLVESPQGTSVMVPEHYEEKHVQLVVENILAAF</sequence>
<protein>
    <submittedName>
        <fullName evidence="2">Uncharacterized protein</fullName>
    </submittedName>
</protein>
<feature type="compositionally biased region" description="Low complexity" evidence="1">
    <location>
        <begin position="109"/>
        <end position="136"/>
    </location>
</feature>
<evidence type="ECO:0000256" key="1">
    <source>
        <dbReference type="SAM" id="MobiDB-lite"/>
    </source>
</evidence>
<keyword evidence="3" id="KW-1185">Reference proteome</keyword>
<dbReference type="EMBL" id="KE124783">
    <property type="protein sequence ID" value="EPB80201.1"/>
    <property type="molecule type" value="Genomic_DNA"/>
</dbReference>
<dbReference type="Proteomes" id="UP000054495">
    <property type="component" value="Unassembled WGS sequence"/>
</dbReference>
<reference evidence="2 3" key="1">
    <citation type="submission" date="2013-05" db="EMBL/GenBank/DDBJ databases">
        <title>Draft genome of the parasitic nematode Anyclostoma ceylanicum.</title>
        <authorList>
            <person name="Mitreva M."/>
        </authorList>
    </citation>
    <scope>NUCLEOTIDE SEQUENCE [LARGE SCALE GENOMIC DNA]</scope>
</reference>
<feature type="region of interest" description="Disordered" evidence="1">
    <location>
        <begin position="108"/>
        <end position="357"/>
    </location>
</feature>
<feature type="compositionally biased region" description="Polar residues" evidence="1">
    <location>
        <begin position="332"/>
        <end position="357"/>
    </location>
</feature>
<name>A0A0D6MBB4_9BILA</name>
<feature type="compositionally biased region" description="Low complexity" evidence="1">
    <location>
        <begin position="145"/>
        <end position="331"/>
    </location>
</feature>
<gene>
    <name evidence="2" type="ORF">ANCCEY_00756</name>
</gene>
<organism evidence="2 3">
    <name type="scientific">Ancylostoma ceylanicum</name>
    <dbReference type="NCBI Taxonomy" id="53326"/>
    <lineage>
        <taxon>Eukaryota</taxon>
        <taxon>Metazoa</taxon>
        <taxon>Ecdysozoa</taxon>
        <taxon>Nematoda</taxon>
        <taxon>Chromadorea</taxon>
        <taxon>Rhabditida</taxon>
        <taxon>Rhabditina</taxon>
        <taxon>Rhabditomorpha</taxon>
        <taxon>Strongyloidea</taxon>
        <taxon>Ancylostomatidae</taxon>
        <taxon>Ancylostomatinae</taxon>
        <taxon>Ancylostoma</taxon>
    </lineage>
</organism>
<dbReference type="AlphaFoldDB" id="A0A0D6MBB4"/>
<accession>A0A0D6MBB4</accession>
<proteinExistence type="predicted"/>